<evidence type="ECO:0008006" key="4">
    <source>
        <dbReference type="Google" id="ProtNLM"/>
    </source>
</evidence>
<feature type="chain" id="PRO_5022970839" description="Glycoside-hydrolase family GH114 TIM-barrel domain-containing protein" evidence="1">
    <location>
        <begin position="25"/>
        <end position="384"/>
    </location>
</feature>
<dbReference type="OrthoDB" id="9779834at2"/>
<dbReference type="RefSeq" id="WP_146599208.1">
    <property type="nucleotide sequence ID" value="NZ_SJPY01000002.1"/>
</dbReference>
<gene>
    <name evidence="2" type="ORF">Q31b_17430</name>
</gene>
<keyword evidence="3" id="KW-1185">Reference proteome</keyword>
<accession>A0A5C6E8A4</accession>
<comment type="caution">
    <text evidence="2">The sequence shown here is derived from an EMBL/GenBank/DDBJ whole genome shotgun (WGS) entry which is preliminary data.</text>
</comment>
<dbReference type="Proteomes" id="UP000315471">
    <property type="component" value="Unassembled WGS sequence"/>
</dbReference>
<name>A0A5C6E8A4_9BACT</name>
<dbReference type="Pfam" id="PF14885">
    <property type="entry name" value="GHL15"/>
    <property type="match status" value="1"/>
</dbReference>
<dbReference type="InterPro" id="IPR013785">
    <property type="entry name" value="Aldolase_TIM"/>
</dbReference>
<evidence type="ECO:0000313" key="2">
    <source>
        <dbReference type="EMBL" id="TWU44207.1"/>
    </source>
</evidence>
<dbReference type="SUPFAM" id="SSF51445">
    <property type="entry name" value="(Trans)glycosidases"/>
    <property type="match status" value="1"/>
</dbReference>
<evidence type="ECO:0000256" key="1">
    <source>
        <dbReference type="SAM" id="SignalP"/>
    </source>
</evidence>
<dbReference type="InterPro" id="IPR017853">
    <property type="entry name" value="GH"/>
</dbReference>
<sequence precursor="true">MNRNHRCILVILVSFLLAPGSTLAQSRTTEHYPTFRWDTVPVGFHFAKDGPLMTPEEAKFVASHGSFICLEKGHANKQFRYTEDGIEQEARQLKAFNPEMKVIFYWNTFLDYGMFRAHQEYEQHPEWWLKRADGTLDFKNSRLKRYDLSNPEVRAWWTDVAQNAVVEGSCDGIFLDALPQIKAEANKAIWGQEKFDAIQQGLAELIQEARSKIGEDKLIFYNGIRSTPNLQIGVDYLEHIDAVMIEHFGHFDSGSKESMLKDIQEMSRAGKQGKIVAFKGWPGFTFIDRAAMSKPLEEQKRLAAENITFALAAFLVGAQEHSYFVYNWGYRMRLGCMEWYPELDKKLGPPLADAKQDGWVLERDFEHAHVWIDLESREARIDWH</sequence>
<protein>
    <recommendedName>
        <fullName evidence="4">Glycoside-hydrolase family GH114 TIM-barrel domain-containing protein</fullName>
    </recommendedName>
</protein>
<organism evidence="2 3">
    <name type="scientific">Novipirellula aureliae</name>
    <dbReference type="NCBI Taxonomy" id="2527966"/>
    <lineage>
        <taxon>Bacteria</taxon>
        <taxon>Pseudomonadati</taxon>
        <taxon>Planctomycetota</taxon>
        <taxon>Planctomycetia</taxon>
        <taxon>Pirellulales</taxon>
        <taxon>Pirellulaceae</taxon>
        <taxon>Novipirellula</taxon>
    </lineage>
</organism>
<dbReference type="AlphaFoldDB" id="A0A5C6E8A4"/>
<reference evidence="2 3" key="1">
    <citation type="submission" date="2019-02" db="EMBL/GenBank/DDBJ databases">
        <title>Deep-cultivation of Planctomycetes and their phenomic and genomic characterization uncovers novel biology.</title>
        <authorList>
            <person name="Wiegand S."/>
            <person name="Jogler M."/>
            <person name="Boedeker C."/>
            <person name="Pinto D."/>
            <person name="Vollmers J."/>
            <person name="Rivas-Marin E."/>
            <person name="Kohn T."/>
            <person name="Peeters S.H."/>
            <person name="Heuer A."/>
            <person name="Rast P."/>
            <person name="Oberbeckmann S."/>
            <person name="Bunk B."/>
            <person name="Jeske O."/>
            <person name="Meyerdierks A."/>
            <person name="Storesund J.E."/>
            <person name="Kallscheuer N."/>
            <person name="Luecker S."/>
            <person name="Lage O.M."/>
            <person name="Pohl T."/>
            <person name="Merkel B.J."/>
            <person name="Hornburger P."/>
            <person name="Mueller R.-W."/>
            <person name="Bruemmer F."/>
            <person name="Labrenz M."/>
            <person name="Spormann A.M."/>
            <person name="Op Den Camp H."/>
            <person name="Overmann J."/>
            <person name="Amann R."/>
            <person name="Jetten M.S.M."/>
            <person name="Mascher T."/>
            <person name="Medema M.H."/>
            <person name="Devos D.P."/>
            <person name="Kaster A.-K."/>
            <person name="Ovreas L."/>
            <person name="Rohde M."/>
            <person name="Galperin M.Y."/>
            <person name="Jogler C."/>
        </authorList>
    </citation>
    <scope>NUCLEOTIDE SEQUENCE [LARGE SCALE GENOMIC DNA]</scope>
    <source>
        <strain evidence="2 3">Q31b</strain>
    </source>
</reference>
<dbReference type="InterPro" id="IPR029455">
    <property type="entry name" value="GHL15"/>
</dbReference>
<proteinExistence type="predicted"/>
<evidence type="ECO:0000313" key="3">
    <source>
        <dbReference type="Proteomes" id="UP000315471"/>
    </source>
</evidence>
<dbReference type="EMBL" id="SJPY01000002">
    <property type="protein sequence ID" value="TWU44207.1"/>
    <property type="molecule type" value="Genomic_DNA"/>
</dbReference>
<dbReference type="Gene3D" id="3.20.20.70">
    <property type="entry name" value="Aldolase class I"/>
    <property type="match status" value="1"/>
</dbReference>
<keyword evidence="1" id="KW-0732">Signal</keyword>
<feature type="signal peptide" evidence="1">
    <location>
        <begin position="1"/>
        <end position="24"/>
    </location>
</feature>